<dbReference type="EMBL" id="CP002117">
    <property type="protein sequence ID" value="ADN37083.1"/>
    <property type="molecule type" value="Genomic_DNA"/>
</dbReference>
<dbReference type="GO" id="GO:0005829">
    <property type="term" value="C:cytosol"/>
    <property type="evidence" value="ECO:0007669"/>
    <property type="project" value="TreeGrafter"/>
</dbReference>
<dbReference type="PROSITE" id="PS51273">
    <property type="entry name" value="GATASE_TYPE_1"/>
    <property type="match status" value="1"/>
</dbReference>
<dbReference type="GO" id="GO:0016740">
    <property type="term" value="F:transferase activity"/>
    <property type="evidence" value="ECO:0007669"/>
    <property type="project" value="UniProtKB-KW"/>
</dbReference>
<dbReference type="RefSeq" id="WP_013330260.1">
    <property type="nucleotide sequence ID" value="NC_014507.1"/>
</dbReference>
<dbReference type="eggNOG" id="arCOG00090">
    <property type="taxonomic scope" value="Archaea"/>
</dbReference>
<dbReference type="CDD" id="cd01741">
    <property type="entry name" value="GATase1_1"/>
    <property type="match status" value="1"/>
</dbReference>
<name>E1RDA0_METP4</name>
<reference evidence="2 3" key="1">
    <citation type="journal article" date="2010" name="Stand. Genomic Sci.">
        <title>Complete genome sequence of Methanoplanus petrolearius type strain (SEBR 4847).</title>
        <authorList>
            <person name="Brambilla E."/>
            <person name="Djao O.D."/>
            <person name="Daligault H."/>
            <person name="Lapidus A."/>
            <person name="Lucas S."/>
            <person name="Hammon N."/>
            <person name="Nolan M."/>
            <person name="Tice H."/>
            <person name="Cheng J.F."/>
            <person name="Han C."/>
            <person name="Tapia R."/>
            <person name="Goodwin L."/>
            <person name="Pitluck S."/>
            <person name="Liolios K."/>
            <person name="Ivanova N."/>
            <person name="Mavromatis K."/>
            <person name="Mikhailova N."/>
            <person name="Pati A."/>
            <person name="Chen A."/>
            <person name="Palaniappan K."/>
            <person name="Land M."/>
            <person name="Hauser L."/>
            <person name="Chang Y.J."/>
            <person name="Jeffries C.D."/>
            <person name="Rohde M."/>
            <person name="Spring S."/>
            <person name="Sikorski J."/>
            <person name="Goker M."/>
            <person name="Woyke T."/>
            <person name="Bristow J."/>
            <person name="Eisen J.A."/>
            <person name="Markowitz V."/>
            <person name="Hugenholtz P."/>
            <person name="Kyrpides N.C."/>
            <person name="Klenk H.P."/>
        </authorList>
    </citation>
    <scope>NUCLEOTIDE SEQUENCE [LARGE SCALE GENOMIC DNA]</scope>
    <source>
        <strain evidence="3">DSM 11571 / OCM 486 / SEBR 4847</strain>
    </source>
</reference>
<dbReference type="HOGENOM" id="CLU_054974_3_3_2"/>
<dbReference type="PANTHER" id="PTHR42695:SF5">
    <property type="entry name" value="GLUTAMINE AMIDOTRANSFERASE YLR126C-RELATED"/>
    <property type="match status" value="1"/>
</dbReference>
<dbReference type="STRING" id="679926.Mpet_2336"/>
<dbReference type="InterPro" id="IPR044992">
    <property type="entry name" value="ChyE-like"/>
</dbReference>
<accession>E1RDA0</accession>
<evidence type="ECO:0000313" key="2">
    <source>
        <dbReference type="EMBL" id="ADN37083.1"/>
    </source>
</evidence>
<gene>
    <name evidence="2" type="ordered locus">Mpet_2336</name>
</gene>
<protein>
    <submittedName>
        <fullName evidence="2">Glutamine amidotransferase class-I</fullName>
    </submittedName>
</protein>
<dbReference type="AlphaFoldDB" id="E1RDA0"/>
<evidence type="ECO:0000313" key="3">
    <source>
        <dbReference type="Proteomes" id="UP000006565"/>
    </source>
</evidence>
<dbReference type="KEGG" id="mpi:Mpet_2336"/>
<feature type="domain" description="Glutamine amidotransferase" evidence="1">
    <location>
        <begin position="43"/>
        <end position="183"/>
    </location>
</feature>
<dbReference type="InterPro" id="IPR029062">
    <property type="entry name" value="Class_I_gatase-like"/>
</dbReference>
<dbReference type="Gene3D" id="3.40.50.880">
    <property type="match status" value="1"/>
</dbReference>
<evidence type="ECO:0000259" key="1">
    <source>
        <dbReference type="Pfam" id="PF00117"/>
    </source>
</evidence>
<dbReference type="FunFam" id="3.40.50.880:FF:000033">
    <property type="entry name" value="Glutamine amidotransferase class-I"/>
    <property type="match status" value="1"/>
</dbReference>
<organism evidence="2 3">
    <name type="scientific">Methanolacinia petrolearia (strain DSM 11571 / OCM 486 / SEBR 4847)</name>
    <name type="common">Methanoplanus petrolearius</name>
    <dbReference type="NCBI Taxonomy" id="679926"/>
    <lineage>
        <taxon>Archaea</taxon>
        <taxon>Methanobacteriati</taxon>
        <taxon>Methanobacteriota</taxon>
        <taxon>Stenosarchaea group</taxon>
        <taxon>Methanomicrobia</taxon>
        <taxon>Methanomicrobiales</taxon>
        <taxon>Methanomicrobiaceae</taxon>
        <taxon>Methanolacinia</taxon>
    </lineage>
</organism>
<keyword evidence="2" id="KW-0315">Glutamine amidotransferase</keyword>
<dbReference type="Proteomes" id="UP000006565">
    <property type="component" value="Chromosome"/>
</dbReference>
<dbReference type="GeneID" id="9744822"/>
<dbReference type="OrthoDB" id="7388at2157"/>
<proteinExistence type="predicted"/>
<dbReference type="InterPro" id="IPR017926">
    <property type="entry name" value="GATASE"/>
</dbReference>
<keyword evidence="2" id="KW-0808">Transferase</keyword>
<keyword evidence="3" id="KW-1185">Reference proteome</keyword>
<dbReference type="SUPFAM" id="SSF52317">
    <property type="entry name" value="Class I glutamine amidotransferase-like"/>
    <property type="match status" value="1"/>
</dbReference>
<dbReference type="Pfam" id="PF00117">
    <property type="entry name" value="GATase"/>
    <property type="match status" value="1"/>
</dbReference>
<sequence length="230" mass="25774">MRIHSLLHEPFEDTGYIRIWAEEKGHPFSETLLYAGEPLPDTGDFDLLVIMGGSMNIYEEDKFPWLSGEKAFIKSAIDAGNKVLGICLGGQLIADVLGAPVRKNKYPEVGWFSVEKTADAEKIPLCRGIPYSFTVFQWHGDTFGIPDEAINLFRSSACENQGFIYRGRVLGLQFHPEMMEENLKSLTENCYDGLEGDRTFIQPLAEILKGSNIRSANVVMILILAYFEGL</sequence>
<dbReference type="PANTHER" id="PTHR42695">
    <property type="entry name" value="GLUTAMINE AMIDOTRANSFERASE YLR126C-RELATED"/>
    <property type="match status" value="1"/>
</dbReference>